<dbReference type="Proteomes" id="UP000636505">
    <property type="component" value="Unassembled WGS sequence"/>
</dbReference>
<gene>
    <name evidence="2" type="ORF">IQ241_06370</name>
</gene>
<sequence>MRRQALITVLFAACFWLLGTLAAPSAYAITQIELQDLTSEQCPEDAAYADGLVGSGSSIDATCYLIHGKAVNSSGRPVVDADVFGRIYDANDNPVMKNRFRLGGIDYVPPGESDFEFRVSIPSNQKPPMQLRQFKASGFTGKVR</sequence>
<evidence type="ECO:0000313" key="3">
    <source>
        <dbReference type="Proteomes" id="UP000636505"/>
    </source>
</evidence>
<organism evidence="2 3">
    <name type="scientific">Vasconcelosia minhoensis LEGE 07310</name>
    <dbReference type="NCBI Taxonomy" id="915328"/>
    <lineage>
        <taxon>Bacteria</taxon>
        <taxon>Bacillati</taxon>
        <taxon>Cyanobacteriota</taxon>
        <taxon>Cyanophyceae</taxon>
        <taxon>Nodosilineales</taxon>
        <taxon>Cymatolegaceae</taxon>
        <taxon>Vasconcelosia</taxon>
        <taxon>Vasconcelosia minhoensis</taxon>
    </lineage>
</organism>
<reference evidence="2" key="1">
    <citation type="submission" date="2020-10" db="EMBL/GenBank/DDBJ databases">
        <authorList>
            <person name="Castelo-Branco R."/>
            <person name="Eusebio N."/>
            <person name="Adriana R."/>
            <person name="Vieira A."/>
            <person name="Brugerolle De Fraissinette N."/>
            <person name="Rezende De Castro R."/>
            <person name="Schneider M.P."/>
            <person name="Vasconcelos V."/>
            <person name="Leao P.N."/>
        </authorList>
    </citation>
    <scope>NUCLEOTIDE SEQUENCE</scope>
    <source>
        <strain evidence="2">LEGE 07310</strain>
    </source>
</reference>
<protein>
    <recommendedName>
        <fullName evidence="4">Biotin carboxylase</fullName>
    </recommendedName>
</protein>
<name>A0A8J7A5P0_9CYAN</name>
<evidence type="ECO:0000313" key="2">
    <source>
        <dbReference type="EMBL" id="MBE9076922.1"/>
    </source>
</evidence>
<feature type="chain" id="PRO_5035190499" description="Biotin carboxylase" evidence="1">
    <location>
        <begin position="29"/>
        <end position="144"/>
    </location>
</feature>
<keyword evidence="1" id="KW-0732">Signal</keyword>
<feature type="signal peptide" evidence="1">
    <location>
        <begin position="1"/>
        <end position="28"/>
    </location>
</feature>
<dbReference type="RefSeq" id="WP_193905583.1">
    <property type="nucleotide sequence ID" value="NZ_JADEXG010000010.1"/>
</dbReference>
<keyword evidence="3" id="KW-1185">Reference proteome</keyword>
<accession>A0A8J7A5P0</accession>
<dbReference type="AlphaFoldDB" id="A0A8J7A5P0"/>
<evidence type="ECO:0000256" key="1">
    <source>
        <dbReference type="SAM" id="SignalP"/>
    </source>
</evidence>
<proteinExistence type="predicted"/>
<evidence type="ECO:0008006" key="4">
    <source>
        <dbReference type="Google" id="ProtNLM"/>
    </source>
</evidence>
<comment type="caution">
    <text evidence="2">The sequence shown here is derived from an EMBL/GenBank/DDBJ whole genome shotgun (WGS) entry which is preliminary data.</text>
</comment>
<dbReference type="EMBL" id="JADEXG010000010">
    <property type="protein sequence ID" value="MBE9076922.1"/>
    <property type="molecule type" value="Genomic_DNA"/>
</dbReference>